<keyword evidence="4" id="KW-1185">Reference proteome</keyword>
<organism evidence="3 4">
    <name type="scientific">Marinitoga piezophila (strain DSM 14283 / JCM 11233 / KA3)</name>
    <dbReference type="NCBI Taxonomy" id="443254"/>
    <lineage>
        <taxon>Bacteria</taxon>
        <taxon>Thermotogati</taxon>
        <taxon>Thermotogota</taxon>
        <taxon>Thermotogae</taxon>
        <taxon>Petrotogales</taxon>
        <taxon>Petrotogaceae</taxon>
        <taxon>Marinitoga</taxon>
    </lineage>
</organism>
<evidence type="ECO:0000256" key="1">
    <source>
        <dbReference type="SAM" id="Phobius"/>
    </source>
</evidence>
<proteinExistence type="predicted"/>
<dbReference type="Pfam" id="PF02582">
    <property type="entry name" value="DUF155"/>
    <property type="match status" value="1"/>
</dbReference>
<dbReference type="AlphaFoldDB" id="H2J880"/>
<dbReference type="STRING" id="443254.Marpi_1154"/>
<dbReference type="HOGENOM" id="CLU_011220_2_1_0"/>
<reference evidence="4" key="2">
    <citation type="submission" date="2012-01" db="EMBL/GenBank/DDBJ databases">
        <title>Complete sequence of chromosome of Marinitoga piezophila KA3.</title>
        <authorList>
            <person name="Lucas S."/>
            <person name="Han J."/>
            <person name="Lapidus A."/>
            <person name="Cheng J.-F."/>
            <person name="Goodwin L."/>
            <person name="Pitluck S."/>
            <person name="Peters L."/>
            <person name="Mikhailova N."/>
            <person name="Teshima H."/>
            <person name="Detter J.C."/>
            <person name="Han C."/>
            <person name="Tapia R."/>
            <person name="Land M."/>
            <person name="Hauser L."/>
            <person name="Kyrpides N."/>
            <person name="Ivanova N."/>
            <person name="Pagani I."/>
            <person name="Jebbar M."/>
            <person name="Vannier P."/>
            <person name="Oger P."/>
            <person name="Cario A."/>
            <person name="Bartlett D."/>
            <person name="Noll K.M."/>
            <person name="Woyke T."/>
        </authorList>
    </citation>
    <scope>NUCLEOTIDE SEQUENCE [LARGE SCALE GENOMIC DNA]</scope>
    <source>
        <strain evidence="4">DSM 14283 / JCM 11233 / KA3</strain>
    </source>
</reference>
<dbReference type="PANTHER" id="PTHR16255:SF1">
    <property type="entry name" value="REQUIRED FOR MEIOTIC NUCLEAR DIVISION PROTEIN 1 HOMOLOG"/>
    <property type="match status" value="1"/>
</dbReference>
<dbReference type="eggNOG" id="COG1723">
    <property type="taxonomic scope" value="Bacteria"/>
</dbReference>
<gene>
    <name evidence="3" type="ordered locus">Marpi_1154</name>
</gene>
<keyword evidence="1" id="KW-0472">Membrane</keyword>
<feature type="domain" description="DUF155" evidence="2">
    <location>
        <begin position="46"/>
        <end position="221"/>
    </location>
</feature>
<dbReference type="InterPro" id="IPR003734">
    <property type="entry name" value="DUF155"/>
</dbReference>
<keyword evidence="1" id="KW-1133">Transmembrane helix</keyword>
<feature type="transmembrane region" description="Helical" evidence="1">
    <location>
        <begin position="246"/>
        <end position="264"/>
    </location>
</feature>
<name>H2J880_MARPK</name>
<protein>
    <recommendedName>
        <fullName evidence="2">DUF155 domain-containing protein</fullName>
    </recommendedName>
</protein>
<sequence>MGNEIRIKAIDAGKNIDIALIAAKLQLPVITKWEMPLILNYNQKNVHVYQFGTFVFFDFTDKEIKDFIVYLEKLIEEEYKTVLEDELIIKIDNNIKGNFYIDYNIETLFIKEEFITQEVLSLISLTISQSVALERYEQLSDELEDEIEKTIYRYKKFKAFLPIIRNIVIGKTLNLVKTRHEIISDIMILDKPSITWEWNLYDELYESLARFFELKRRYKNLSHKLDYALETYTVLNEISEGSRANFLEFLIVVLIVLEIVMAFLHI</sequence>
<evidence type="ECO:0000313" key="3">
    <source>
        <dbReference type="EMBL" id="AEX85564.1"/>
    </source>
</evidence>
<dbReference type="RefSeq" id="WP_014296636.1">
    <property type="nucleotide sequence ID" value="NC_016751.1"/>
</dbReference>
<reference evidence="3 4" key="1">
    <citation type="journal article" date="2012" name="J. Bacteriol.">
        <title>Complete Genome Sequence of the Thermophilic, Piezophilic, Heterotrophic Bacterium Marinitoga piezophila KA3.</title>
        <authorList>
            <person name="Lucas S."/>
            <person name="Han J."/>
            <person name="Lapidus A."/>
            <person name="Cheng J.F."/>
            <person name="Goodwin L.A."/>
            <person name="Pitluck S."/>
            <person name="Peters L."/>
            <person name="Mikhailova N."/>
            <person name="Teshima H."/>
            <person name="Detter J.C."/>
            <person name="Han C."/>
            <person name="Tapia R."/>
            <person name="Land M."/>
            <person name="Hauser L."/>
            <person name="Kyrpides N.C."/>
            <person name="Ivanova N."/>
            <person name="Pagani I."/>
            <person name="Vannier P."/>
            <person name="Oger P."/>
            <person name="Bartlett D.H."/>
            <person name="Noll K.M."/>
            <person name="Woyke T."/>
            <person name="Jebbar M."/>
        </authorList>
    </citation>
    <scope>NUCLEOTIDE SEQUENCE [LARGE SCALE GENOMIC DNA]</scope>
    <source>
        <strain evidence="4">DSM 14283 / JCM 11233 / KA3</strain>
    </source>
</reference>
<dbReference type="PANTHER" id="PTHR16255">
    <property type="entry name" value="REQUIRED FOR MEIOTIC NUCLEAR DIVISION PROTEIN 1 HOMOLOG"/>
    <property type="match status" value="1"/>
</dbReference>
<evidence type="ECO:0000313" key="4">
    <source>
        <dbReference type="Proteomes" id="UP000007161"/>
    </source>
</evidence>
<dbReference type="InterPro" id="IPR051624">
    <property type="entry name" value="RMD1/Sad1-interacting"/>
</dbReference>
<dbReference type="Proteomes" id="UP000007161">
    <property type="component" value="Chromosome"/>
</dbReference>
<dbReference type="OrthoDB" id="5338490at2"/>
<dbReference type="KEGG" id="mpz:Marpi_1154"/>
<accession>H2J880</accession>
<keyword evidence="1" id="KW-0812">Transmembrane</keyword>
<evidence type="ECO:0000259" key="2">
    <source>
        <dbReference type="Pfam" id="PF02582"/>
    </source>
</evidence>
<dbReference type="EMBL" id="CP003257">
    <property type="protein sequence ID" value="AEX85564.1"/>
    <property type="molecule type" value="Genomic_DNA"/>
</dbReference>